<dbReference type="GO" id="GO:0007165">
    <property type="term" value="P:signal transduction"/>
    <property type="evidence" value="ECO:0007669"/>
    <property type="project" value="UniProtKB-KW"/>
</dbReference>
<dbReference type="Proteomes" id="UP000198982">
    <property type="component" value="Unassembled WGS sequence"/>
</dbReference>
<dbReference type="AlphaFoldDB" id="A0A1H4NCI8"/>
<dbReference type="PANTHER" id="PTHR32089:SF74">
    <property type="entry name" value="METHYL-ACCEPTING CHEMOTAXIS PROTEIN AER"/>
    <property type="match status" value="1"/>
</dbReference>
<name>A0A1H4NCI8_9PSED</name>
<keyword evidence="8 12" id="KW-0472">Membrane</keyword>
<feature type="transmembrane region" description="Helical" evidence="12">
    <location>
        <begin position="173"/>
        <end position="192"/>
    </location>
</feature>
<evidence type="ECO:0000256" key="9">
    <source>
        <dbReference type="ARBA" id="ARBA00023224"/>
    </source>
</evidence>
<evidence type="ECO:0000256" key="5">
    <source>
        <dbReference type="ARBA" id="ARBA00022519"/>
    </source>
</evidence>
<dbReference type="GO" id="GO:0052131">
    <property type="term" value="P:positive aerotaxis"/>
    <property type="evidence" value="ECO:0007669"/>
    <property type="project" value="UniProtKB-ARBA"/>
</dbReference>
<evidence type="ECO:0000256" key="10">
    <source>
        <dbReference type="ARBA" id="ARBA00029447"/>
    </source>
</evidence>
<evidence type="ECO:0000259" key="13">
    <source>
        <dbReference type="PROSITE" id="PS50111"/>
    </source>
</evidence>
<gene>
    <name evidence="15" type="ORF">SAMN05216178_2802</name>
</gene>
<dbReference type="InterPro" id="IPR013655">
    <property type="entry name" value="PAS_fold_3"/>
</dbReference>
<dbReference type="PANTHER" id="PTHR32089">
    <property type="entry name" value="METHYL-ACCEPTING CHEMOTAXIS PROTEIN MCPB"/>
    <property type="match status" value="1"/>
</dbReference>
<keyword evidence="3" id="KW-0488">Methylation</keyword>
<dbReference type="InterPro" id="IPR000014">
    <property type="entry name" value="PAS"/>
</dbReference>
<dbReference type="Gene3D" id="3.30.450.20">
    <property type="entry name" value="PAS domain"/>
    <property type="match status" value="1"/>
</dbReference>
<evidence type="ECO:0000313" key="15">
    <source>
        <dbReference type="EMBL" id="SEB92983.1"/>
    </source>
</evidence>
<keyword evidence="4" id="KW-0145">Chemotaxis</keyword>
<evidence type="ECO:0000256" key="12">
    <source>
        <dbReference type="SAM" id="Phobius"/>
    </source>
</evidence>
<sequence length="521" mass="56199">MRNNLPVTQRELVFPAEQRLISATDIHGKITYCNDEFVAVSGFSREELIGSPHNIVRHPDMPEAVFAHMWSYLKDGKSWMGIVKNRSNNGDHYWVNAYVTPIFSKGVIAGYESVRVKPEREQVERAGALYQRMRSDNLALPWSYRVARVCSFALPPVLGLAATAGAYWLGGAWAALGAAVPGYFAVQGYALYRARQMLGRISSVSLGSFDSELIARTYTDEHGPVAQLQMILISESAKIRTALSRLGDYANQAASLASTSQSLSKQAESALGKQRDEADMAATAMNQMASSISEVSVHIHDTASAADQVNNLTQVGSEEAQKTRVVIEKLADTVDAVSQSVEGLAAETQSIQQAANMIRSIAEQTNLLALNAAIEAARAGEQGRGFAVVADEVRALASKTQESTQSIQRIIVTLQEVATQAVEVARQGSVEARSGVAQVISTQEALDGINAAVERIHQMSQQMAAASEQQAHVAEEISEQITKIARVSDQNAEIAVHSSTVGGDLESTAHELNALVTRFNS</sequence>
<comment type="subcellular location">
    <subcellularLocation>
        <location evidence="1">Cell inner membrane</location>
        <topology evidence="1">Multi-pass membrane protein</topology>
    </subcellularLocation>
</comment>
<dbReference type="NCBIfam" id="TIGR00229">
    <property type="entry name" value="sensory_box"/>
    <property type="match status" value="1"/>
</dbReference>
<evidence type="ECO:0000313" key="16">
    <source>
        <dbReference type="Proteomes" id="UP000198982"/>
    </source>
</evidence>
<dbReference type="CDD" id="cd00130">
    <property type="entry name" value="PAS"/>
    <property type="match status" value="1"/>
</dbReference>
<dbReference type="SMART" id="SM00091">
    <property type="entry name" value="PAS"/>
    <property type="match status" value="1"/>
</dbReference>
<dbReference type="FunFam" id="3.30.450.20:FF:000046">
    <property type="entry name" value="Aerotaxis sensor receptor"/>
    <property type="match status" value="1"/>
</dbReference>
<accession>A0A1H4NCI8</accession>
<evidence type="ECO:0000256" key="8">
    <source>
        <dbReference type="ARBA" id="ARBA00023136"/>
    </source>
</evidence>
<evidence type="ECO:0000256" key="6">
    <source>
        <dbReference type="ARBA" id="ARBA00022692"/>
    </source>
</evidence>
<evidence type="ECO:0000256" key="7">
    <source>
        <dbReference type="ARBA" id="ARBA00022989"/>
    </source>
</evidence>
<dbReference type="SUPFAM" id="SSF58104">
    <property type="entry name" value="Methyl-accepting chemotaxis protein (MCP) signaling domain"/>
    <property type="match status" value="1"/>
</dbReference>
<keyword evidence="5" id="KW-0997">Cell inner membrane</keyword>
<proteinExistence type="inferred from homology"/>
<dbReference type="InterPro" id="IPR035965">
    <property type="entry name" value="PAS-like_dom_sf"/>
</dbReference>
<reference evidence="16" key="1">
    <citation type="submission" date="2016-10" db="EMBL/GenBank/DDBJ databases">
        <authorList>
            <person name="Varghese N."/>
            <person name="Submissions S."/>
        </authorList>
    </citation>
    <scope>NUCLEOTIDE SEQUENCE [LARGE SCALE GENOMIC DNA]</scope>
    <source>
        <strain evidence="16">DSM 9751</strain>
    </source>
</reference>
<dbReference type="EMBL" id="FNTJ01000001">
    <property type="protein sequence ID" value="SEB92983.1"/>
    <property type="molecule type" value="Genomic_DNA"/>
</dbReference>
<evidence type="ECO:0000259" key="14">
    <source>
        <dbReference type="PROSITE" id="PS50112"/>
    </source>
</evidence>
<dbReference type="GO" id="GO:0005886">
    <property type="term" value="C:plasma membrane"/>
    <property type="evidence" value="ECO:0007669"/>
    <property type="project" value="UniProtKB-SubCell"/>
</dbReference>
<feature type="domain" description="Methyl-accepting transducer" evidence="13">
    <location>
        <begin position="249"/>
        <end position="485"/>
    </location>
</feature>
<evidence type="ECO:0000256" key="4">
    <source>
        <dbReference type="ARBA" id="ARBA00022500"/>
    </source>
</evidence>
<keyword evidence="7 12" id="KW-1133">Transmembrane helix</keyword>
<dbReference type="SUPFAM" id="SSF55785">
    <property type="entry name" value="PYP-like sensor domain (PAS domain)"/>
    <property type="match status" value="1"/>
</dbReference>
<comment type="similarity">
    <text evidence="10">Belongs to the methyl-accepting chemotaxis (MCP) protein family.</text>
</comment>
<dbReference type="Gene3D" id="1.10.287.950">
    <property type="entry name" value="Methyl-accepting chemotaxis protein"/>
    <property type="match status" value="1"/>
</dbReference>
<dbReference type="Pfam" id="PF08447">
    <property type="entry name" value="PAS_3"/>
    <property type="match status" value="1"/>
</dbReference>
<evidence type="ECO:0000256" key="2">
    <source>
        <dbReference type="ARBA" id="ARBA00022475"/>
    </source>
</evidence>
<evidence type="ECO:0000256" key="1">
    <source>
        <dbReference type="ARBA" id="ARBA00004429"/>
    </source>
</evidence>
<dbReference type="SMART" id="SM00283">
    <property type="entry name" value="MA"/>
    <property type="match status" value="1"/>
</dbReference>
<dbReference type="PROSITE" id="PS50112">
    <property type="entry name" value="PAS"/>
    <property type="match status" value="1"/>
</dbReference>
<keyword evidence="2" id="KW-1003">Cell membrane</keyword>
<dbReference type="PROSITE" id="PS50111">
    <property type="entry name" value="CHEMOTAXIS_TRANSDUC_2"/>
    <property type="match status" value="1"/>
</dbReference>
<evidence type="ECO:0000256" key="3">
    <source>
        <dbReference type="ARBA" id="ARBA00022481"/>
    </source>
</evidence>
<keyword evidence="6 12" id="KW-0812">Transmembrane</keyword>
<dbReference type="FunFam" id="1.10.287.950:FF:000001">
    <property type="entry name" value="Methyl-accepting chemotaxis sensory transducer"/>
    <property type="match status" value="1"/>
</dbReference>
<protein>
    <submittedName>
        <fullName evidence="15">Methyl-accepting chemotaxis sensory transducer with Pas/Pac sensor</fullName>
    </submittedName>
</protein>
<dbReference type="CDD" id="cd11386">
    <property type="entry name" value="MCP_signal"/>
    <property type="match status" value="1"/>
</dbReference>
<dbReference type="Pfam" id="PF00015">
    <property type="entry name" value="MCPsignal"/>
    <property type="match status" value="1"/>
</dbReference>
<feature type="domain" description="PAS" evidence="14">
    <location>
        <begin position="21"/>
        <end position="76"/>
    </location>
</feature>
<keyword evidence="16" id="KW-1185">Reference proteome</keyword>
<keyword evidence="9 11" id="KW-0807">Transducer</keyword>
<dbReference type="InterPro" id="IPR004089">
    <property type="entry name" value="MCPsignal_dom"/>
</dbReference>
<organism evidence="15 16">
    <name type="scientific">Pseudomonas saponiphila</name>
    <dbReference type="NCBI Taxonomy" id="556534"/>
    <lineage>
        <taxon>Bacteria</taxon>
        <taxon>Pseudomonadati</taxon>
        <taxon>Pseudomonadota</taxon>
        <taxon>Gammaproteobacteria</taxon>
        <taxon>Pseudomonadales</taxon>
        <taxon>Pseudomonadaceae</taxon>
        <taxon>Pseudomonas</taxon>
    </lineage>
</organism>
<evidence type="ECO:0000256" key="11">
    <source>
        <dbReference type="PROSITE-ProRule" id="PRU00284"/>
    </source>
</evidence>